<feature type="compositionally biased region" description="Low complexity" evidence="1">
    <location>
        <begin position="158"/>
        <end position="179"/>
    </location>
</feature>
<evidence type="ECO:0000313" key="4">
    <source>
        <dbReference type="Proteomes" id="UP000076881"/>
    </source>
</evidence>
<feature type="region of interest" description="Disordered" evidence="1">
    <location>
        <begin position="155"/>
        <end position="179"/>
    </location>
</feature>
<evidence type="ECO:0000313" key="3">
    <source>
        <dbReference type="EMBL" id="OAA74276.1"/>
    </source>
</evidence>
<evidence type="ECO:0000256" key="2">
    <source>
        <dbReference type="SAM" id="SignalP"/>
    </source>
</evidence>
<evidence type="ECO:0000256" key="1">
    <source>
        <dbReference type="SAM" id="MobiDB-lite"/>
    </source>
</evidence>
<feature type="signal peptide" evidence="2">
    <location>
        <begin position="1"/>
        <end position="20"/>
    </location>
</feature>
<feature type="compositionally biased region" description="Low complexity" evidence="1">
    <location>
        <begin position="244"/>
        <end position="256"/>
    </location>
</feature>
<dbReference type="OrthoDB" id="5152093at2759"/>
<keyword evidence="2" id="KW-0732">Signal</keyword>
<dbReference type="EMBL" id="AZHF01000006">
    <property type="protein sequence ID" value="OAA74276.1"/>
    <property type="molecule type" value="Genomic_DNA"/>
</dbReference>
<feature type="chain" id="PRO_5007896662" evidence="2">
    <location>
        <begin position="21"/>
        <end position="278"/>
    </location>
</feature>
<dbReference type="AlphaFoldDB" id="A0A168EVE2"/>
<dbReference type="STRING" id="1081108.A0A168EVE2"/>
<proteinExistence type="predicted"/>
<reference evidence="3 4" key="1">
    <citation type="journal article" date="2016" name="Genome Biol. Evol.">
        <title>Divergent and convergent evolution of fungal pathogenicity.</title>
        <authorList>
            <person name="Shang Y."/>
            <person name="Xiao G."/>
            <person name="Zheng P."/>
            <person name="Cen K."/>
            <person name="Zhan S."/>
            <person name="Wang C."/>
        </authorList>
    </citation>
    <scope>NUCLEOTIDE SEQUENCE [LARGE SCALE GENOMIC DNA]</scope>
    <source>
        <strain evidence="3 4">RCEF 1005</strain>
    </source>
</reference>
<dbReference type="PROSITE" id="PS51257">
    <property type="entry name" value="PROKAR_LIPOPROTEIN"/>
    <property type="match status" value="1"/>
</dbReference>
<feature type="compositionally biased region" description="Polar residues" evidence="1">
    <location>
        <begin position="224"/>
        <end position="234"/>
    </location>
</feature>
<comment type="caution">
    <text evidence="3">The sequence shown here is derived from an EMBL/GenBank/DDBJ whole genome shotgun (WGS) entry which is preliminary data.</text>
</comment>
<accession>A0A168EVE2</accession>
<protein>
    <submittedName>
        <fullName evidence="3">Uncharacterized protein</fullName>
    </submittedName>
</protein>
<feature type="region of interest" description="Disordered" evidence="1">
    <location>
        <begin position="224"/>
        <end position="256"/>
    </location>
</feature>
<organism evidence="3 4">
    <name type="scientific">Akanthomyces lecanii RCEF 1005</name>
    <dbReference type="NCBI Taxonomy" id="1081108"/>
    <lineage>
        <taxon>Eukaryota</taxon>
        <taxon>Fungi</taxon>
        <taxon>Dikarya</taxon>
        <taxon>Ascomycota</taxon>
        <taxon>Pezizomycotina</taxon>
        <taxon>Sordariomycetes</taxon>
        <taxon>Hypocreomycetidae</taxon>
        <taxon>Hypocreales</taxon>
        <taxon>Cordycipitaceae</taxon>
        <taxon>Akanthomyces</taxon>
        <taxon>Cordyceps confragosa</taxon>
    </lineage>
</organism>
<dbReference type="Proteomes" id="UP000076881">
    <property type="component" value="Unassembled WGS sequence"/>
</dbReference>
<gene>
    <name evidence="3" type="ORF">LEL_07857</name>
</gene>
<name>A0A168EVE2_CORDF</name>
<keyword evidence="4" id="KW-1185">Reference proteome</keyword>
<sequence>MVRNHSTLAIVGLAACTACAADAAAEAATIGTGVFFHIPGHNSDKLLTTRQKGSAGDKCLAGQVACDAECIDQSFECCHVGQGQACQAGYSCYSQGCCRQGQTCSGPPKGCTATTKMCDIGCIPKGRVCCDFGDGSSCDSDTVCLASGVCGRQQSELGPSSDRGSGSGSSQTPTSGGVVIISDSSGSTAAASSLGTQSDTAIGASITSSAAEVSSGVYSLSPITTTGEASSRASPTGKPKPTTSAGSSAASSDKGGSGATLKALAILAGLFAAAAYAI</sequence>